<accession>A0A3S2U3G4</accession>
<comment type="caution">
    <text evidence="1">The sequence shown here is derived from an EMBL/GenBank/DDBJ whole genome shotgun (WGS) entry which is preliminary data.</text>
</comment>
<evidence type="ECO:0008006" key="3">
    <source>
        <dbReference type="Google" id="ProtNLM"/>
    </source>
</evidence>
<dbReference type="RefSeq" id="WP_128197129.1">
    <property type="nucleotide sequence ID" value="NZ_SACT01000002.1"/>
</dbReference>
<keyword evidence="2" id="KW-1185">Reference proteome</keyword>
<dbReference type="OrthoDB" id="9157371at2"/>
<dbReference type="Proteomes" id="UP000288178">
    <property type="component" value="Unassembled WGS sequence"/>
</dbReference>
<proteinExistence type="predicted"/>
<protein>
    <recommendedName>
        <fullName evidence="3">UDP-N-acetylmuramate--alanine ligase</fullName>
    </recommendedName>
</protein>
<dbReference type="AlphaFoldDB" id="A0A3S2U3G4"/>
<reference evidence="1 2" key="1">
    <citation type="submission" date="2019-01" db="EMBL/GenBank/DDBJ databases">
        <authorList>
            <person name="Chen W.-M."/>
        </authorList>
    </citation>
    <scope>NUCLEOTIDE SEQUENCE [LARGE SCALE GENOMIC DNA]</scope>
    <source>
        <strain evidence="1 2">ICH-3</strain>
    </source>
</reference>
<name>A0A3S2U3G4_9BURK</name>
<gene>
    <name evidence="1" type="ORF">ENE75_06750</name>
</gene>
<sequence length="197" mass="21393">MRDVESLLAVAAGHVVDDGLDYAGAKQKAAKALGYRGSLPSNEALEDAVREHIAVFHADEQPGELRALRALALDWMQRLQPLRPHLSGAVWRGTATRRSAVMIDLYCDDPKAAELLLLDQGLAFEAGPAGPASRHGDTCDVLSLWVPCRPFGERVMLHLWVHDLDDLRGALKPDARGRAWRGDAAAVARLLAPEVTP</sequence>
<dbReference type="EMBL" id="SACT01000002">
    <property type="protein sequence ID" value="RVT52157.1"/>
    <property type="molecule type" value="Genomic_DNA"/>
</dbReference>
<evidence type="ECO:0000313" key="2">
    <source>
        <dbReference type="Proteomes" id="UP000288178"/>
    </source>
</evidence>
<evidence type="ECO:0000313" key="1">
    <source>
        <dbReference type="EMBL" id="RVT52157.1"/>
    </source>
</evidence>
<organism evidence="1 2">
    <name type="scientific">Rubrivivax albus</name>
    <dbReference type="NCBI Taxonomy" id="2499835"/>
    <lineage>
        <taxon>Bacteria</taxon>
        <taxon>Pseudomonadati</taxon>
        <taxon>Pseudomonadota</taxon>
        <taxon>Betaproteobacteria</taxon>
        <taxon>Burkholderiales</taxon>
        <taxon>Sphaerotilaceae</taxon>
        <taxon>Rubrivivax</taxon>
    </lineage>
</organism>